<name>A0A239HWX7_EKHLU</name>
<evidence type="ECO:0000256" key="3">
    <source>
        <dbReference type="ARBA" id="ARBA00023125"/>
    </source>
</evidence>
<dbReference type="PANTHER" id="PTHR30419:SF8">
    <property type="entry name" value="NITROGEN ASSIMILATION TRANSCRIPTIONAL ACTIVATOR-RELATED"/>
    <property type="match status" value="1"/>
</dbReference>
<comment type="similarity">
    <text evidence="1">Belongs to the LysR transcriptional regulatory family.</text>
</comment>
<keyword evidence="2" id="KW-0805">Transcription regulation</keyword>
<dbReference type="GO" id="GO:0005829">
    <property type="term" value="C:cytosol"/>
    <property type="evidence" value="ECO:0007669"/>
    <property type="project" value="TreeGrafter"/>
</dbReference>
<dbReference type="InterPro" id="IPR000847">
    <property type="entry name" value="LysR_HTH_N"/>
</dbReference>
<organism evidence="6 7">
    <name type="scientific">Ekhidna lutea</name>
    <dbReference type="NCBI Taxonomy" id="447679"/>
    <lineage>
        <taxon>Bacteria</taxon>
        <taxon>Pseudomonadati</taxon>
        <taxon>Bacteroidota</taxon>
        <taxon>Cytophagia</taxon>
        <taxon>Cytophagales</taxon>
        <taxon>Reichenbachiellaceae</taxon>
        <taxon>Ekhidna</taxon>
    </lineage>
</organism>
<feature type="domain" description="HTH lysR-type" evidence="5">
    <location>
        <begin position="1"/>
        <end position="58"/>
    </location>
</feature>
<protein>
    <submittedName>
        <fullName evidence="6">LysR family transcriptional regulator, regulator for metE and metH</fullName>
    </submittedName>
</protein>
<evidence type="ECO:0000313" key="6">
    <source>
        <dbReference type="EMBL" id="SNS85837.1"/>
    </source>
</evidence>
<dbReference type="PANTHER" id="PTHR30419">
    <property type="entry name" value="HTH-TYPE TRANSCRIPTIONAL REGULATOR YBHD"/>
    <property type="match status" value="1"/>
</dbReference>
<dbReference type="FunFam" id="1.10.10.10:FF:000001">
    <property type="entry name" value="LysR family transcriptional regulator"/>
    <property type="match status" value="1"/>
</dbReference>
<dbReference type="AlphaFoldDB" id="A0A239HWX7"/>
<evidence type="ECO:0000256" key="4">
    <source>
        <dbReference type="ARBA" id="ARBA00023163"/>
    </source>
</evidence>
<dbReference type="OrthoDB" id="9803735at2"/>
<dbReference type="PRINTS" id="PR00039">
    <property type="entry name" value="HTHLYSR"/>
</dbReference>
<dbReference type="SUPFAM" id="SSF53850">
    <property type="entry name" value="Periplasmic binding protein-like II"/>
    <property type="match status" value="1"/>
</dbReference>
<dbReference type="RefSeq" id="WP_089356275.1">
    <property type="nucleotide sequence ID" value="NZ_FZPD01000002.1"/>
</dbReference>
<keyword evidence="7" id="KW-1185">Reference proteome</keyword>
<evidence type="ECO:0000259" key="5">
    <source>
        <dbReference type="PROSITE" id="PS50931"/>
    </source>
</evidence>
<sequence length="301" mass="34475">MEIRHLKLIREVAETKSLTKAKDALFLSQSALSHQLKEIENQLGTQLFHRVNKQLILTNAGKMVLESAQKVLNELEQTELSIKRYVSGTSGTLRIATQCYTCYHWLPALMTDFKKEFPNVDIEIFHNNDAQMEDQILDGTIDLAVIYEHSERAKIAYHELFRDELFALVPTGHPWTKKKYVEAKDFEDQNVIIHSLPLESVSLFSQVLTPEGVKPRQVMQVQVTEAVVELVKAGMGVNVMAKWIVEPYLKDNRLALVPVTKRGIHRTWHAITLEDEKSPQYLQNFVHHMRCNIAGLCCCPN</sequence>
<dbReference type="InterPro" id="IPR005119">
    <property type="entry name" value="LysR_subst-bd"/>
</dbReference>
<accession>A0A239HWX7</accession>
<dbReference type="InterPro" id="IPR036390">
    <property type="entry name" value="WH_DNA-bd_sf"/>
</dbReference>
<proteinExistence type="inferred from homology"/>
<dbReference type="Gene3D" id="3.40.190.290">
    <property type="match status" value="1"/>
</dbReference>
<dbReference type="InterPro" id="IPR036388">
    <property type="entry name" value="WH-like_DNA-bd_sf"/>
</dbReference>
<gene>
    <name evidence="6" type="ORF">SAMN05421640_1553</name>
</gene>
<dbReference type="GO" id="GO:0003700">
    <property type="term" value="F:DNA-binding transcription factor activity"/>
    <property type="evidence" value="ECO:0007669"/>
    <property type="project" value="InterPro"/>
</dbReference>
<dbReference type="Gene3D" id="1.10.10.10">
    <property type="entry name" value="Winged helix-like DNA-binding domain superfamily/Winged helix DNA-binding domain"/>
    <property type="match status" value="1"/>
</dbReference>
<dbReference type="PROSITE" id="PS50931">
    <property type="entry name" value="HTH_LYSR"/>
    <property type="match status" value="1"/>
</dbReference>
<evidence type="ECO:0000256" key="1">
    <source>
        <dbReference type="ARBA" id="ARBA00009437"/>
    </source>
</evidence>
<keyword evidence="4" id="KW-0804">Transcription</keyword>
<dbReference type="Pfam" id="PF03466">
    <property type="entry name" value="LysR_substrate"/>
    <property type="match status" value="1"/>
</dbReference>
<dbReference type="SUPFAM" id="SSF46785">
    <property type="entry name" value="Winged helix' DNA-binding domain"/>
    <property type="match status" value="1"/>
</dbReference>
<keyword evidence="3" id="KW-0238">DNA-binding</keyword>
<reference evidence="6 7" key="1">
    <citation type="submission" date="2017-06" db="EMBL/GenBank/DDBJ databases">
        <authorList>
            <person name="Kim H.J."/>
            <person name="Triplett B.A."/>
        </authorList>
    </citation>
    <scope>NUCLEOTIDE SEQUENCE [LARGE SCALE GENOMIC DNA]</scope>
    <source>
        <strain evidence="6 7">DSM 19307</strain>
    </source>
</reference>
<evidence type="ECO:0000256" key="2">
    <source>
        <dbReference type="ARBA" id="ARBA00023015"/>
    </source>
</evidence>
<dbReference type="InterPro" id="IPR050950">
    <property type="entry name" value="HTH-type_LysR_regulators"/>
</dbReference>
<dbReference type="Proteomes" id="UP000198393">
    <property type="component" value="Unassembled WGS sequence"/>
</dbReference>
<evidence type="ECO:0000313" key="7">
    <source>
        <dbReference type="Proteomes" id="UP000198393"/>
    </source>
</evidence>
<dbReference type="EMBL" id="FZPD01000002">
    <property type="protein sequence ID" value="SNS85837.1"/>
    <property type="molecule type" value="Genomic_DNA"/>
</dbReference>
<dbReference type="Pfam" id="PF00126">
    <property type="entry name" value="HTH_1"/>
    <property type="match status" value="1"/>
</dbReference>
<dbReference type="GO" id="GO:0003677">
    <property type="term" value="F:DNA binding"/>
    <property type="evidence" value="ECO:0007669"/>
    <property type="project" value="UniProtKB-KW"/>
</dbReference>